<reference evidence="2 3" key="1">
    <citation type="submission" date="2024-04" db="EMBL/GenBank/DDBJ databases">
        <title>Phyllosticta paracitricarpa is synonymous to the EU quarantine fungus P. citricarpa based on phylogenomic analyses.</title>
        <authorList>
            <consortium name="Lawrence Berkeley National Laboratory"/>
            <person name="Van Ingen-Buijs V.A."/>
            <person name="Van Westerhoven A.C."/>
            <person name="Haridas S."/>
            <person name="Skiadas P."/>
            <person name="Martin F."/>
            <person name="Groenewald J.Z."/>
            <person name="Crous P.W."/>
            <person name="Seidl M.F."/>
        </authorList>
    </citation>
    <scope>NUCLEOTIDE SEQUENCE [LARGE SCALE GENOMIC DNA]</scope>
    <source>
        <strain evidence="2 3">CBS 123374</strain>
    </source>
</reference>
<proteinExistence type="predicted"/>
<protein>
    <submittedName>
        <fullName evidence="2">Uncharacterized protein</fullName>
    </submittedName>
</protein>
<name>A0ABR1YL39_9PEZI</name>
<dbReference type="Proteomes" id="UP001492380">
    <property type="component" value="Unassembled WGS sequence"/>
</dbReference>
<sequence length="262" mass="28897">MGAESKEIARLPGCLHISLASESLASSVRARITTTAARRQSLDAITRQSRRSSVVQLSLHATGPKTKVLDISQHSHTRASSLPFPFPSRSTPSNILHDLLCSSIDMLPPLAILIPRIIRVLELLVELYGIFAPCVGCALRGCFGGCFGCGRDKKKPDDGCDCPPKEQERNRLCFSRKGEGRVKEHSHGCMYKKKEEEGKKRHWWQFENKGKTLKKSPPPSRGLDLEDRGGREEDAELQVLQRQYSSLPQPPTPPPAVAAVVA</sequence>
<feature type="compositionally biased region" description="Basic and acidic residues" evidence="1">
    <location>
        <begin position="223"/>
        <end position="232"/>
    </location>
</feature>
<comment type="caution">
    <text evidence="2">The sequence shown here is derived from an EMBL/GenBank/DDBJ whole genome shotgun (WGS) entry which is preliminary data.</text>
</comment>
<dbReference type="EMBL" id="JBBWRZ010000007">
    <property type="protein sequence ID" value="KAK8232511.1"/>
    <property type="molecule type" value="Genomic_DNA"/>
</dbReference>
<evidence type="ECO:0000313" key="3">
    <source>
        <dbReference type="Proteomes" id="UP001492380"/>
    </source>
</evidence>
<keyword evidence="3" id="KW-1185">Reference proteome</keyword>
<feature type="region of interest" description="Disordered" evidence="1">
    <location>
        <begin position="208"/>
        <end position="262"/>
    </location>
</feature>
<evidence type="ECO:0000256" key="1">
    <source>
        <dbReference type="SAM" id="MobiDB-lite"/>
    </source>
</evidence>
<evidence type="ECO:0000313" key="2">
    <source>
        <dbReference type="EMBL" id="KAK8232511.1"/>
    </source>
</evidence>
<gene>
    <name evidence="2" type="ORF">HDK90DRAFT_313086</name>
</gene>
<accession>A0ABR1YL39</accession>
<organism evidence="2 3">
    <name type="scientific">Phyllosticta capitalensis</name>
    <dbReference type="NCBI Taxonomy" id="121624"/>
    <lineage>
        <taxon>Eukaryota</taxon>
        <taxon>Fungi</taxon>
        <taxon>Dikarya</taxon>
        <taxon>Ascomycota</taxon>
        <taxon>Pezizomycotina</taxon>
        <taxon>Dothideomycetes</taxon>
        <taxon>Dothideomycetes incertae sedis</taxon>
        <taxon>Botryosphaeriales</taxon>
        <taxon>Phyllostictaceae</taxon>
        <taxon>Phyllosticta</taxon>
    </lineage>
</organism>